<sequence>MINKNIKIFLITFAFILINNFNIINAFAAPFYLSIKDNEGINEISRDNLMDKKSKVVFLTFDDGPSRHNTEKILDILKKNNVKASFFIIGENAQRNKSVLKKLDENGMAIYPHCYNHNYKELYKNKESYMEDLKRCIGIINESGISNNEKYVRMPGGSNNSNVDKKVIKDIKNEILNSGYNYIDWNVDSMDAYTKKVSVDTIKRNVIKESQNMRISVLLFHDSEIKINTVEALQYIIDFYKTHGYEFKTLNQITLQEKKRMKDSLIINR</sequence>
<feature type="domain" description="NodB homology" evidence="1">
    <location>
        <begin position="55"/>
        <end position="248"/>
    </location>
</feature>
<keyword evidence="3" id="KW-1185">Reference proteome</keyword>
<dbReference type="PANTHER" id="PTHR10587:SF125">
    <property type="entry name" value="POLYSACCHARIDE DEACETYLASE YHEN-RELATED"/>
    <property type="match status" value="1"/>
</dbReference>
<dbReference type="GO" id="GO:0005975">
    <property type="term" value="P:carbohydrate metabolic process"/>
    <property type="evidence" value="ECO:0007669"/>
    <property type="project" value="InterPro"/>
</dbReference>
<dbReference type="EMBL" id="FQZO01000006">
    <property type="protein sequence ID" value="SHJ63359.1"/>
    <property type="molecule type" value="Genomic_DNA"/>
</dbReference>
<dbReference type="Pfam" id="PF01522">
    <property type="entry name" value="Polysacc_deac_1"/>
    <property type="match status" value="1"/>
</dbReference>
<dbReference type="RefSeq" id="WP_073009749.1">
    <property type="nucleotide sequence ID" value="NZ_FQZO01000006.1"/>
</dbReference>
<dbReference type="InterPro" id="IPR050248">
    <property type="entry name" value="Polysacc_deacetylase_ArnD"/>
</dbReference>
<protein>
    <submittedName>
        <fullName evidence="2">Peptidoglycan/xylan/chitin deacetylase, PgdA/CDA1 family</fullName>
    </submittedName>
</protein>
<evidence type="ECO:0000259" key="1">
    <source>
        <dbReference type="PROSITE" id="PS51677"/>
    </source>
</evidence>
<dbReference type="STRING" id="1121298.SAMN05444401_3522"/>
<dbReference type="GO" id="GO:0016810">
    <property type="term" value="F:hydrolase activity, acting on carbon-nitrogen (but not peptide) bonds"/>
    <property type="evidence" value="ECO:0007669"/>
    <property type="project" value="InterPro"/>
</dbReference>
<name>A0A1M6KWT7_9CLOT</name>
<evidence type="ECO:0000313" key="3">
    <source>
        <dbReference type="Proteomes" id="UP000184080"/>
    </source>
</evidence>
<dbReference type="SUPFAM" id="SSF88713">
    <property type="entry name" value="Glycoside hydrolase/deacetylase"/>
    <property type="match status" value="1"/>
</dbReference>
<dbReference type="PROSITE" id="PS51677">
    <property type="entry name" value="NODB"/>
    <property type="match status" value="1"/>
</dbReference>
<gene>
    <name evidence="2" type="ORF">SAMN05444401_3522</name>
</gene>
<dbReference type="CDD" id="cd10944">
    <property type="entry name" value="CE4_SmPgdA_like"/>
    <property type="match status" value="1"/>
</dbReference>
<evidence type="ECO:0000313" key="2">
    <source>
        <dbReference type="EMBL" id="SHJ63359.1"/>
    </source>
</evidence>
<dbReference type="Proteomes" id="UP000184080">
    <property type="component" value="Unassembled WGS sequence"/>
</dbReference>
<dbReference type="InterPro" id="IPR011330">
    <property type="entry name" value="Glyco_hydro/deAcase_b/a-brl"/>
</dbReference>
<dbReference type="AlphaFoldDB" id="A0A1M6KWT7"/>
<dbReference type="InterPro" id="IPR002509">
    <property type="entry name" value="NODB_dom"/>
</dbReference>
<dbReference type="PANTHER" id="PTHR10587">
    <property type="entry name" value="GLYCOSYL TRANSFERASE-RELATED"/>
    <property type="match status" value="1"/>
</dbReference>
<proteinExistence type="predicted"/>
<accession>A0A1M6KWT7</accession>
<organism evidence="2 3">
    <name type="scientific">Clostridium amylolyticum</name>
    <dbReference type="NCBI Taxonomy" id="1121298"/>
    <lineage>
        <taxon>Bacteria</taxon>
        <taxon>Bacillati</taxon>
        <taxon>Bacillota</taxon>
        <taxon>Clostridia</taxon>
        <taxon>Eubacteriales</taxon>
        <taxon>Clostridiaceae</taxon>
        <taxon>Clostridium</taxon>
    </lineage>
</organism>
<reference evidence="2 3" key="1">
    <citation type="submission" date="2016-11" db="EMBL/GenBank/DDBJ databases">
        <authorList>
            <person name="Jaros S."/>
            <person name="Januszkiewicz K."/>
            <person name="Wedrychowicz H."/>
        </authorList>
    </citation>
    <scope>NUCLEOTIDE SEQUENCE [LARGE SCALE GENOMIC DNA]</scope>
    <source>
        <strain evidence="2 3">DSM 21864</strain>
    </source>
</reference>
<dbReference type="OrthoDB" id="258610at2"/>
<dbReference type="Gene3D" id="3.20.20.370">
    <property type="entry name" value="Glycoside hydrolase/deacetylase"/>
    <property type="match status" value="1"/>
</dbReference>